<organism evidence="1 2">
    <name type="scientific">Flavobacterium piscisymbiosum</name>
    <dbReference type="NCBI Taxonomy" id="2893753"/>
    <lineage>
        <taxon>Bacteria</taxon>
        <taxon>Pseudomonadati</taxon>
        <taxon>Bacteroidota</taxon>
        <taxon>Flavobacteriia</taxon>
        <taxon>Flavobacteriales</taxon>
        <taxon>Flavobacteriaceae</taxon>
        <taxon>Flavobacterium</taxon>
    </lineage>
</organism>
<evidence type="ECO:0000313" key="1">
    <source>
        <dbReference type="EMBL" id="MCC9061432.1"/>
    </source>
</evidence>
<proteinExistence type="predicted"/>
<dbReference type="EMBL" id="JAJJMM010000001">
    <property type="protein sequence ID" value="MCC9061432.1"/>
    <property type="molecule type" value="Genomic_DNA"/>
</dbReference>
<dbReference type="RefSeq" id="WP_230032443.1">
    <property type="nucleotide sequence ID" value="NZ_JAJJMM010000001.1"/>
</dbReference>
<comment type="caution">
    <text evidence="1">The sequence shown here is derived from an EMBL/GenBank/DDBJ whole genome shotgun (WGS) entry which is preliminary data.</text>
</comment>
<dbReference type="Proteomes" id="UP001430679">
    <property type="component" value="Unassembled WGS sequence"/>
</dbReference>
<sequence>MNKTINLRVKKEIDRTSEAKVLKLKGALITKGYTEIIHIKDENEDFYLNTFSTDPDRKKEAENYVLEFITFNGLNDSIFLIDNVKSNFTLL</sequence>
<evidence type="ECO:0000313" key="2">
    <source>
        <dbReference type="Proteomes" id="UP001430679"/>
    </source>
</evidence>
<protein>
    <submittedName>
        <fullName evidence="1">Uncharacterized protein</fullName>
    </submittedName>
</protein>
<name>A0ABS8M973_9FLAO</name>
<keyword evidence="2" id="KW-1185">Reference proteome</keyword>
<accession>A0ABS8M973</accession>
<gene>
    <name evidence="1" type="ORF">LNP81_00330</name>
</gene>
<reference evidence="1" key="1">
    <citation type="submission" date="2021-11" db="EMBL/GenBank/DDBJ databases">
        <title>Description of novel Flavobacterium species.</title>
        <authorList>
            <person name="Saticioglu I.B."/>
            <person name="Ay H."/>
            <person name="Altun S."/>
            <person name="Duman M."/>
        </authorList>
    </citation>
    <scope>NUCLEOTIDE SEQUENCE</scope>
    <source>
        <strain evidence="1">F-30</strain>
    </source>
</reference>